<dbReference type="SUPFAM" id="SSF55785">
    <property type="entry name" value="PYP-like sensor domain (PAS domain)"/>
    <property type="match status" value="1"/>
</dbReference>
<dbReference type="InterPro" id="IPR029016">
    <property type="entry name" value="GAF-like_dom_sf"/>
</dbReference>
<dbReference type="InterPro" id="IPR025943">
    <property type="entry name" value="Sigma_54_int_dom_ATP-bd_2"/>
</dbReference>
<dbReference type="Pfam" id="PF02954">
    <property type="entry name" value="HTH_8"/>
    <property type="match status" value="1"/>
</dbReference>
<dbReference type="Proteomes" id="UP000199568">
    <property type="component" value="Unassembled WGS sequence"/>
</dbReference>
<name>A0A1I0AZW9_9FIRM</name>
<dbReference type="STRING" id="426128.SAMN05660297_01135"/>
<dbReference type="SUPFAM" id="SSF55781">
    <property type="entry name" value="GAF domain-like"/>
    <property type="match status" value="1"/>
</dbReference>
<evidence type="ECO:0000313" key="9">
    <source>
        <dbReference type="Proteomes" id="UP000199568"/>
    </source>
</evidence>
<keyword evidence="2" id="KW-0067">ATP-binding</keyword>
<evidence type="ECO:0000256" key="1">
    <source>
        <dbReference type="ARBA" id="ARBA00022741"/>
    </source>
</evidence>
<dbReference type="PROSITE" id="PS00675">
    <property type="entry name" value="SIGMA54_INTERACT_1"/>
    <property type="match status" value="1"/>
</dbReference>
<dbReference type="InterPro" id="IPR025944">
    <property type="entry name" value="Sigma_54_int_dom_CS"/>
</dbReference>
<dbReference type="GO" id="GO:0043565">
    <property type="term" value="F:sequence-specific DNA binding"/>
    <property type="evidence" value="ECO:0007669"/>
    <property type="project" value="InterPro"/>
</dbReference>
<dbReference type="FunFam" id="3.40.50.300:FF:000006">
    <property type="entry name" value="DNA-binding transcriptional regulator NtrC"/>
    <property type="match status" value="1"/>
</dbReference>
<dbReference type="EMBL" id="FOHU01000003">
    <property type="protein sequence ID" value="SES99582.1"/>
    <property type="molecule type" value="Genomic_DNA"/>
</dbReference>
<reference evidence="8 9" key="1">
    <citation type="submission" date="2016-10" db="EMBL/GenBank/DDBJ databases">
        <authorList>
            <person name="de Groot N.N."/>
        </authorList>
    </citation>
    <scope>NUCLEOTIDE SEQUENCE [LARGE SCALE GENOMIC DNA]</scope>
    <source>
        <strain evidence="8 9">DSM 18979</strain>
    </source>
</reference>
<dbReference type="PROSITE" id="PS00676">
    <property type="entry name" value="SIGMA54_INTERACT_2"/>
    <property type="match status" value="1"/>
</dbReference>
<dbReference type="PROSITE" id="PS50045">
    <property type="entry name" value="SIGMA54_INTERACT_4"/>
    <property type="match status" value="1"/>
</dbReference>
<sequence>MILMELKKIISSVQNICEAIASVIKVDVTIVDNHLQRIAGTGRYQDSIGRKVDENSAFGAAVKLGENFIIENPRQHEICLRCDDIQVCKEYAEVCCPIKVEEEIVGVIGLIAFDEEQKKAIVYNQYNLMRFLNKMADLISTKLVEMENTDKIKALAKELEVVLDSVDRGIIAADNEGKILRYNKKALQLLKVQTEDIYSMNIKEITGEASFSSLLKKNYPLKNRQFFYRGKKHSFRGIYDAKPISLEEKPVGFVFTFSNISDVLNTVNDLTTGTIITGFDNIIGKNDKFNNVKIEAKKAANSTSTILIQGESGTGKELFARAIHYESHRRKEPFIPINCGAIPEQLLESELFGYEEGAFTGARKGGKEGKFQLANKGTLFLDEIGDMPLHLQSKLLRVLQEKMIEKVGGKDYIPIDVRVIAATNQDLEEKVLEKSFREDLFYRINVIPINIPPLRQRGEDILILIEYLLDKCNKKLGKQVEAIDLQTIDILKGYSWPGNVRELENTIEYAVNMCNEQVIKAMHLPNRLTKKTIAFETTNPRKILPIKEVEKIEITKAIHLYKNDSKAITKAAKALGIGRATLYRKLKEYDIETVSK</sequence>
<evidence type="ECO:0000256" key="4">
    <source>
        <dbReference type="ARBA" id="ARBA00023125"/>
    </source>
</evidence>
<accession>A0A1I0AZW9</accession>
<dbReference type="InterPro" id="IPR002078">
    <property type="entry name" value="Sigma_54_int"/>
</dbReference>
<dbReference type="InterPro" id="IPR003593">
    <property type="entry name" value="AAA+_ATPase"/>
</dbReference>
<dbReference type="SMART" id="SM00382">
    <property type="entry name" value="AAA"/>
    <property type="match status" value="1"/>
</dbReference>
<dbReference type="PANTHER" id="PTHR32071:SF57">
    <property type="entry name" value="C4-DICARBOXYLATE TRANSPORT TRANSCRIPTIONAL REGULATORY PROTEIN DCTD"/>
    <property type="match status" value="1"/>
</dbReference>
<protein>
    <submittedName>
        <fullName evidence="8">Transcriptional regulator containing PAS, AAA-type ATPase, and DNA-binding Fis domains</fullName>
    </submittedName>
</protein>
<keyword evidence="3" id="KW-0805">Transcription regulation</keyword>
<keyword evidence="9" id="KW-1185">Reference proteome</keyword>
<dbReference type="InterPro" id="IPR058031">
    <property type="entry name" value="AAA_lid_NorR"/>
</dbReference>
<dbReference type="AlphaFoldDB" id="A0A1I0AZW9"/>
<gene>
    <name evidence="8" type="ORF">SAMN05660297_01135</name>
</gene>
<dbReference type="PROSITE" id="PS00688">
    <property type="entry name" value="SIGMA54_INTERACT_3"/>
    <property type="match status" value="1"/>
</dbReference>
<feature type="domain" description="Sigma-54 factor interaction" evidence="6">
    <location>
        <begin position="282"/>
        <end position="512"/>
    </location>
</feature>
<dbReference type="Gene3D" id="3.30.450.20">
    <property type="entry name" value="PAS domain"/>
    <property type="match status" value="1"/>
</dbReference>
<dbReference type="Gene3D" id="1.10.8.60">
    <property type="match status" value="1"/>
</dbReference>
<organism evidence="8 9">
    <name type="scientific">Natronincola peptidivorans</name>
    <dbReference type="NCBI Taxonomy" id="426128"/>
    <lineage>
        <taxon>Bacteria</taxon>
        <taxon>Bacillati</taxon>
        <taxon>Bacillota</taxon>
        <taxon>Clostridia</taxon>
        <taxon>Peptostreptococcales</taxon>
        <taxon>Natronincolaceae</taxon>
        <taxon>Natronincola</taxon>
    </lineage>
</organism>
<dbReference type="Gene3D" id="3.30.450.40">
    <property type="match status" value="1"/>
</dbReference>
<dbReference type="InterPro" id="IPR035965">
    <property type="entry name" value="PAS-like_dom_sf"/>
</dbReference>
<evidence type="ECO:0000256" key="2">
    <source>
        <dbReference type="ARBA" id="ARBA00022840"/>
    </source>
</evidence>
<dbReference type="InterPro" id="IPR025662">
    <property type="entry name" value="Sigma_54_int_dom_ATP-bd_1"/>
</dbReference>
<evidence type="ECO:0000256" key="3">
    <source>
        <dbReference type="ARBA" id="ARBA00023015"/>
    </source>
</evidence>
<dbReference type="GO" id="GO:0006355">
    <property type="term" value="P:regulation of DNA-templated transcription"/>
    <property type="evidence" value="ECO:0007669"/>
    <property type="project" value="InterPro"/>
</dbReference>
<evidence type="ECO:0000259" key="7">
    <source>
        <dbReference type="PROSITE" id="PS50112"/>
    </source>
</evidence>
<keyword evidence="4 8" id="KW-0238">DNA-binding</keyword>
<dbReference type="CDD" id="cd00009">
    <property type="entry name" value="AAA"/>
    <property type="match status" value="1"/>
</dbReference>
<dbReference type="Gene3D" id="3.40.50.300">
    <property type="entry name" value="P-loop containing nucleotide triphosphate hydrolases"/>
    <property type="match status" value="1"/>
</dbReference>
<dbReference type="InterPro" id="IPR000014">
    <property type="entry name" value="PAS"/>
</dbReference>
<dbReference type="Gene3D" id="1.10.10.60">
    <property type="entry name" value="Homeodomain-like"/>
    <property type="match status" value="1"/>
</dbReference>
<evidence type="ECO:0000259" key="6">
    <source>
        <dbReference type="PROSITE" id="PS50045"/>
    </source>
</evidence>
<dbReference type="SUPFAM" id="SSF52540">
    <property type="entry name" value="P-loop containing nucleoside triphosphate hydrolases"/>
    <property type="match status" value="1"/>
</dbReference>
<dbReference type="PROSITE" id="PS50112">
    <property type="entry name" value="PAS"/>
    <property type="match status" value="1"/>
</dbReference>
<feature type="domain" description="PAS" evidence="7">
    <location>
        <begin position="155"/>
        <end position="197"/>
    </location>
</feature>
<dbReference type="SUPFAM" id="SSF46689">
    <property type="entry name" value="Homeodomain-like"/>
    <property type="match status" value="1"/>
</dbReference>
<evidence type="ECO:0000256" key="5">
    <source>
        <dbReference type="ARBA" id="ARBA00023163"/>
    </source>
</evidence>
<dbReference type="PANTHER" id="PTHR32071">
    <property type="entry name" value="TRANSCRIPTIONAL REGULATORY PROTEIN"/>
    <property type="match status" value="1"/>
</dbReference>
<keyword evidence="1" id="KW-0547">Nucleotide-binding</keyword>
<dbReference type="GO" id="GO:0005524">
    <property type="term" value="F:ATP binding"/>
    <property type="evidence" value="ECO:0007669"/>
    <property type="project" value="UniProtKB-KW"/>
</dbReference>
<dbReference type="InterPro" id="IPR027417">
    <property type="entry name" value="P-loop_NTPase"/>
</dbReference>
<proteinExistence type="predicted"/>
<dbReference type="Pfam" id="PF00158">
    <property type="entry name" value="Sigma54_activat"/>
    <property type="match status" value="1"/>
</dbReference>
<dbReference type="InterPro" id="IPR009057">
    <property type="entry name" value="Homeodomain-like_sf"/>
</dbReference>
<evidence type="ECO:0000313" key="8">
    <source>
        <dbReference type="EMBL" id="SES99582.1"/>
    </source>
</evidence>
<dbReference type="InterPro" id="IPR002197">
    <property type="entry name" value="HTH_Fis"/>
</dbReference>
<dbReference type="Pfam" id="PF25601">
    <property type="entry name" value="AAA_lid_14"/>
    <property type="match status" value="1"/>
</dbReference>
<keyword evidence="5" id="KW-0804">Transcription</keyword>